<reference evidence="5" key="1">
    <citation type="journal article" date="2019" name="Int. J. Syst. Evol. Microbiol.">
        <title>The Global Catalogue of Microorganisms (GCM) 10K type strain sequencing project: providing services to taxonomists for standard genome sequencing and annotation.</title>
        <authorList>
            <consortium name="The Broad Institute Genomics Platform"/>
            <consortium name="The Broad Institute Genome Sequencing Center for Infectious Disease"/>
            <person name="Wu L."/>
            <person name="Ma J."/>
        </authorList>
    </citation>
    <scope>NUCLEOTIDE SEQUENCE [LARGE SCALE GENOMIC DNA]</scope>
    <source>
        <strain evidence="5">KCTC 42443</strain>
    </source>
</reference>
<dbReference type="Pfam" id="PF13365">
    <property type="entry name" value="Trypsin_2"/>
    <property type="match status" value="1"/>
</dbReference>
<dbReference type="RefSeq" id="WP_191286407.1">
    <property type="nucleotide sequence ID" value="NZ_BNCH01000004.1"/>
</dbReference>
<feature type="domain" description="Peptidoglycan binding-like" evidence="3">
    <location>
        <begin position="189"/>
        <end position="241"/>
    </location>
</feature>
<dbReference type="Pfam" id="PF01471">
    <property type="entry name" value="PG_binding_1"/>
    <property type="match status" value="1"/>
</dbReference>
<evidence type="ECO:0000256" key="2">
    <source>
        <dbReference type="SAM" id="SignalP"/>
    </source>
</evidence>
<accession>A0ABQ3J2L7</accession>
<feature type="chain" id="PRO_5047124620" evidence="2">
    <location>
        <begin position="25"/>
        <end position="615"/>
    </location>
</feature>
<proteinExistence type="predicted"/>
<dbReference type="InterPro" id="IPR002477">
    <property type="entry name" value="Peptidoglycan-bd-like"/>
</dbReference>
<dbReference type="Gene3D" id="2.40.10.120">
    <property type="match status" value="1"/>
</dbReference>
<dbReference type="InterPro" id="IPR036365">
    <property type="entry name" value="PGBD-like_sf"/>
</dbReference>
<evidence type="ECO:0000313" key="5">
    <source>
        <dbReference type="Proteomes" id="UP000609802"/>
    </source>
</evidence>
<evidence type="ECO:0000313" key="4">
    <source>
        <dbReference type="EMBL" id="GHE99457.1"/>
    </source>
</evidence>
<name>A0ABQ3J2L7_9RHOB</name>
<comment type="caution">
    <text evidence="4">The sequence shown here is derived from an EMBL/GenBank/DDBJ whole genome shotgun (WGS) entry which is preliminary data.</text>
</comment>
<keyword evidence="5" id="KW-1185">Reference proteome</keyword>
<dbReference type="InterPro" id="IPR036366">
    <property type="entry name" value="PGBDSf"/>
</dbReference>
<evidence type="ECO:0000259" key="3">
    <source>
        <dbReference type="Pfam" id="PF01471"/>
    </source>
</evidence>
<dbReference type="Proteomes" id="UP000609802">
    <property type="component" value="Unassembled WGS sequence"/>
</dbReference>
<feature type="signal peptide" evidence="2">
    <location>
        <begin position="1"/>
        <end position="24"/>
    </location>
</feature>
<feature type="compositionally biased region" description="Basic and acidic residues" evidence="1">
    <location>
        <begin position="171"/>
        <end position="184"/>
    </location>
</feature>
<sequence>MTKRIAVALYTTVAISLTGLPAAAQTSATTATGVQAENLYWIQIEAQPTLSEAEARARFYAARLDGVNGFRIGGNWYGIILGPYTEAAANIQLRSLKNARLIPRDSFITFSNKLRQQFWPVGANTLNTRPLEASDTPDPATEQTPAPAEGDQLASVAQPDATAPVLAAPEPTRDETRREALDSERLLDRDARKALQVALQWEGYYTSAIDGAFGAGTRRSMAAWQTDRGYDPTGVLTTRQRDELLTAFQTVIASLGLRPYEDAQAGISVAIPAATVEFSRYEAPFVHFDSKDDSGVRVVLISQTGDQDTLYGLYDILQSLEIVPVDGPRKRKKNAFTIEGTDGKITSYTQAELVDGTVKGFTLIWPVGDEKRRNKVLQDMKASFTSLGSQALADNAGLDAATQSLDLLSGLEIRRPAMSRSGFYVDAKGTVLTTAEAVAGCTRITLNEDYVAEVTAVDDARGLALLTPQDPLAPLAHAAFLAVDPRLKSDVAVAGYSYEGRLNAPSLTYGNLSELTGLNGEAELNRLTLAALPGDAGGPVLDAGGAVMGMLLPNQAPKGRSLPKDVSFALDAASVTTFLAEHGITPDATDAGATLDPVDLSARAADMTVLVSCWK</sequence>
<keyword evidence="2" id="KW-0732">Signal</keyword>
<dbReference type="SUPFAM" id="SSF50494">
    <property type="entry name" value="Trypsin-like serine proteases"/>
    <property type="match status" value="1"/>
</dbReference>
<evidence type="ECO:0000256" key="1">
    <source>
        <dbReference type="SAM" id="MobiDB-lite"/>
    </source>
</evidence>
<organism evidence="4 5">
    <name type="scientific">Aliiroseovarius zhejiangensis</name>
    <dbReference type="NCBI Taxonomy" id="1632025"/>
    <lineage>
        <taxon>Bacteria</taxon>
        <taxon>Pseudomonadati</taxon>
        <taxon>Pseudomonadota</taxon>
        <taxon>Alphaproteobacteria</taxon>
        <taxon>Rhodobacterales</taxon>
        <taxon>Paracoccaceae</taxon>
        <taxon>Aliiroseovarius</taxon>
    </lineage>
</organism>
<dbReference type="InterPro" id="IPR009003">
    <property type="entry name" value="Peptidase_S1_PA"/>
</dbReference>
<protein>
    <submittedName>
        <fullName evidence="4">Peptidoglycan-binding protein</fullName>
    </submittedName>
</protein>
<feature type="region of interest" description="Disordered" evidence="1">
    <location>
        <begin position="125"/>
        <end position="184"/>
    </location>
</feature>
<dbReference type="SUPFAM" id="SSF47090">
    <property type="entry name" value="PGBD-like"/>
    <property type="match status" value="1"/>
</dbReference>
<dbReference type="Gene3D" id="1.10.101.10">
    <property type="entry name" value="PGBD-like superfamily/PGBD"/>
    <property type="match status" value="1"/>
</dbReference>
<gene>
    <name evidence="4" type="ORF">GCM10016455_20260</name>
</gene>
<dbReference type="EMBL" id="BNCH01000004">
    <property type="protein sequence ID" value="GHE99457.1"/>
    <property type="molecule type" value="Genomic_DNA"/>
</dbReference>